<dbReference type="InterPro" id="IPR036693">
    <property type="entry name" value="TF_LuxR_autoind-bd_dom_sf"/>
</dbReference>
<reference evidence="5 6" key="1">
    <citation type="submission" date="2023-07" db="EMBL/GenBank/DDBJ databases">
        <title>Sorghum-associated microbial communities from plants grown in Nebraska, USA.</title>
        <authorList>
            <person name="Schachtman D."/>
        </authorList>
    </citation>
    <scope>NUCLEOTIDE SEQUENCE [LARGE SCALE GENOMIC DNA]</scope>
    <source>
        <strain evidence="5 6">3199</strain>
    </source>
</reference>
<keyword evidence="1" id="KW-0805">Transcription regulation</keyword>
<dbReference type="Gene3D" id="3.30.450.80">
    <property type="entry name" value="Transcription factor LuxR-like, autoinducer-binding domain"/>
    <property type="match status" value="1"/>
</dbReference>
<dbReference type="SUPFAM" id="SSF75516">
    <property type="entry name" value="Pheromone-binding domain of LuxR-like quorum-sensing transcription factors"/>
    <property type="match status" value="1"/>
</dbReference>
<evidence type="ECO:0000313" key="5">
    <source>
        <dbReference type="EMBL" id="MDR6900352.1"/>
    </source>
</evidence>
<evidence type="ECO:0000313" key="6">
    <source>
        <dbReference type="Proteomes" id="UP001250791"/>
    </source>
</evidence>
<dbReference type="PROSITE" id="PS50043">
    <property type="entry name" value="HTH_LUXR_2"/>
    <property type="match status" value="1"/>
</dbReference>
<dbReference type="Pfam" id="PF00196">
    <property type="entry name" value="GerE"/>
    <property type="match status" value="1"/>
</dbReference>
<dbReference type="Gene3D" id="1.10.10.10">
    <property type="entry name" value="Winged helix-like DNA-binding domain superfamily/Winged helix DNA-binding domain"/>
    <property type="match status" value="1"/>
</dbReference>
<dbReference type="SMART" id="SM00421">
    <property type="entry name" value="HTH_LUXR"/>
    <property type="match status" value="1"/>
</dbReference>
<dbReference type="InterPro" id="IPR036388">
    <property type="entry name" value="WH-like_DNA-bd_sf"/>
</dbReference>
<dbReference type="InterPro" id="IPR016032">
    <property type="entry name" value="Sig_transdc_resp-reg_C-effctor"/>
</dbReference>
<dbReference type="InterPro" id="IPR000792">
    <property type="entry name" value="Tscrpt_reg_LuxR_C"/>
</dbReference>
<dbReference type="PROSITE" id="PS00622">
    <property type="entry name" value="HTH_LUXR_1"/>
    <property type="match status" value="1"/>
</dbReference>
<protein>
    <submittedName>
        <fullName evidence="5">DNA-binding CsgD family transcriptional regulator</fullName>
    </submittedName>
</protein>
<dbReference type="EMBL" id="JAVDUP010000002">
    <property type="protein sequence ID" value="MDR6900352.1"/>
    <property type="molecule type" value="Genomic_DNA"/>
</dbReference>
<dbReference type="PANTHER" id="PTHR44688">
    <property type="entry name" value="DNA-BINDING TRANSCRIPTIONAL ACTIVATOR DEVR_DOSR"/>
    <property type="match status" value="1"/>
</dbReference>
<dbReference type="Pfam" id="PF03472">
    <property type="entry name" value="Autoind_bind"/>
    <property type="match status" value="1"/>
</dbReference>
<evidence type="ECO:0000256" key="1">
    <source>
        <dbReference type="ARBA" id="ARBA00023015"/>
    </source>
</evidence>
<proteinExistence type="predicted"/>
<accession>A0ABU1SN01</accession>
<dbReference type="CDD" id="cd06170">
    <property type="entry name" value="LuxR_C_like"/>
    <property type="match status" value="1"/>
</dbReference>
<sequence length="276" mass="30803">MKIISGRVVFLRLAFTHKSSISYRYHAADTLTHMSYIITAERQLLLSAELAAARTQAAFAMGLERTGSAFGFSHVALMNAPVPDDTMMTPLLIEGTVPAQFVREFDRHHLVRRCPMLLRTRDSVMPRAWHLLEKDAEPDADVPGELRALLISYNCPMSVIIPVNAPDGQRLVFWFMGNRNSLGQSEINELTLIMLQALDSYNCLKRNGGAAPHSLSARELEVVRWTAQGKTSVEIGQILSLSDHTVNAYMMNAIKKLDCVNRTQLVAKAIRLKLIS</sequence>
<name>A0ABU1SN01_9HYPH</name>
<evidence type="ECO:0000259" key="4">
    <source>
        <dbReference type="PROSITE" id="PS50043"/>
    </source>
</evidence>
<keyword evidence="3" id="KW-0804">Transcription</keyword>
<dbReference type="InterPro" id="IPR005143">
    <property type="entry name" value="TF_LuxR_autoind-bd_dom"/>
</dbReference>
<keyword evidence="6" id="KW-1185">Reference proteome</keyword>
<dbReference type="GO" id="GO:0003677">
    <property type="term" value="F:DNA binding"/>
    <property type="evidence" value="ECO:0007669"/>
    <property type="project" value="UniProtKB-KW"/>
</dbReference>
<evidence type="ECO:0000256" key="3">
    <source>
        <dbReference type="ARBA" id="ARBA00023163"/>
    </source>
</evidence>
<gene>
    <name evidence="5" type="ORF">J2W52_001967</name>
</gene>
<dbReference type="Proteomes" id="UP001250791">
    <property type="component" value="Unassembled WGS sequence"/>
</dbReference>
<comment type="caution">
    <text evidence="5">The sequence shown here is derived from an EMBL/GenBank/DDBJ whole genome shotgun (WGS) entry which is preliminary data.</text>
</comment>
<organism evidence="5 6">
    <name type="scientific">Rhizobium miluonense</name>
    <dbReference type="NCBI Taxonomy" id="411945"/>
    <lineage>
        <taxon>Bacteria</taxon>
        <taxon>Pseudomonadati</taxon>
        <taxon>Pseudomonadota</taxon>
        <taxon>Alphaproteobacteria</taxon>
        <taxon>Hyphomicrobiales</taxon>
        <taxon>Rhizobiaceae</taxon>
        <taxon>Rhizobium/Agrobacterium group</taxon>
        <taxon>Rhizobium</taxon>
    </lineage>
</organism>
<keyword evidence="2 5" id="KW-0238">DNA-binding</keyword>
<dbReference type="SUPFAM" id="SSF46894">
    <property type="entry name" value="C-terminal effector domain of the bipartite response regulators"/>
    <property type="match status" value="1"/>
</dbReference>
<feature type="domain" description="HTH luxR-type" evidence="4">
    <location>
        <begin position="208"/>
        <end position="273"/>
    </location>
</feature>
<dbReference type="PANTHER" id="PTHR44688:SF16">
    <property type="entry name" value="DNA-BINDING TRANSCRIPTIONAL ACTIVATOR DEVR_DOSR"/>
    <property type="match status" value="1"/>
</dbReference>
<dbReference type="PRINTS" id="PR00038">
    <property type="entry name" value="HTHLUXR"/>
</dbReference>
<evidence type="ECO:0000256" key="2">
    <source>
        <dbReference type="ARBA" id="ARBA00023125"/>
    </source>
</evidence>